<evidence type="ECO:0000259" key="2">
    <source>
        <dbReference type="Pfam" id="PF13524"/>
    </source>
</evidence>
<dbReference type="Proteomes" id="UP000076927">
    <property type="component" value="Chromosome"/>
</dbReference>
<dbReference type="PATRIC" id="fig|1178515.4.peg.339"/>
<proteinExistence type="predicted"/>
<dbReference type="InterPro" id="IPR024542">
    <property type="entry name" value="YkvP_N"/>
</dbReference>
<protein>
    <recommendedName>
        <fullName evidence="5">DUF3880 domain-containing protein</fullName>
    </recommendedName>
</protein>
<evidence type="ECO:0000313" key="4">
    <source>
        <dbReference type="Proteomes" id="UP000076927"/>
    </source>
</evidence>
<evidence type="ECO:0008006" key="5">
    <source>
        <dbReference type="Google" id="ProtNLM"/>
    </source>
</evidence>
<name>A0A172TER0_9BACL</name>
<dbReference type="OrthoDB" id="7019976at2"/>
<dbReference type="KEGG" id="pswu:SY83_01810"/>
<evidence type="ECO:0000313" key="3">
    <source>
        <dbReference type="EMBL" id="ANE45273.1"/>
    </source>
</evidence>
<dbReference type="RefSeq" id="WP_068603710.1">
    <property type="nucleotide sequence ID" value="NZ_CP011388.1"/>
</dbReference>
<evidence type="ECO:0000259" key="1">
    <source>
        <dbReference type="Pfam" id="PF12996"/>
    </source>
</evidence>
<sequence>MRILFLNWAPIITFGLAAGFQQLGHEVEILRPEEDSTEGMLHRIAACKPDVLLTEGGVGREDVIFPVLEQSGISHVYWGIEDPVAYNLSLAYGKRSVLTLTTHREWLQEIYEPAGVEAICIPFACNPAFHRKGLLRPEFHHELVFVGNNYENHPHRIEGHRILFDACLQADLPLVFYGDDNWVNGKLGYQVPPNAYKGYFGYLDWPDLCASSAFILGVHSIGNSSTMQSMRTFEVLGCGGFFLTQHTPAIEHMFENHKHLVWTQSPEETVELVRYYQARPDAMKRIRTEGQNHAYANHTYRHRAEDIVARLGALTGLR</sequence>
<dbReference type="InterPro" id="IPR055259">
    <property type="entry name" value="YkvP/CgeB_Glyco_trans-like"/>
</dbReference>
<dbReference type="EMBL" id="CP011388">
    <property type="protein sequence ID" value="ANE45273.1"/>
    <property type="molecule type" value="Genomic_DNA"/>
</dbReference>
<reference evidence="3 4" key="1">
    <citation type="submission" date="2015-01" db="EMBL/GenBank/DDBJ databases">
        <title>Paenibacillus swuensis/DY6/whole genome sequencing.</title>
        <authorList>
            <person name="Kim M.K."/>
            <person name="Srinivasan S."/>
            <person name="Lee J.-J."/>
        </authorList>
    </citation>
    <scope>NUCLEOTIDE SEQUENCE [LARGE SCALE GENOMIC DNA]</scope>
    <source>
        <strain evidence="3 4">DY6</strain>
    </source>
</reference>
<dbReference type="Pfam" id="PF12996">
    <property type="entry name" value="DUF3880"/>
    <property type="match status" value="1"/>
</dbReference>
<organism evidence="3 4">
    <name type="scientific">Paenibacillus swuensis</name>
    <dbReference type="NCBI Taxonomy" id="1178515"/>
    <lineage>
        <taxon>Bacteria</taxon>
        <taxon>Bacillati</taxon>
        <taxon>Bacillota</taxon>
        <taxon>Bacilli</taxon>
        <taxon>Bacillales</taxon>
        <taxon>Paenibacillaceae</taxon>
        <taxon>Paenibacillus</taxon>
    </lineage>
</organism>
<feature type="domain" description="Spore protein YkvP/CgeB glycosyl transferase-like" evidence="2">
    <location>
        <begin position="170"/>
        <end position="308"/>
    </location>
</feature>
<dbReference type="Pfam" id="PF13524">
    <property type="entry name" value="Glyco_trans_1_2"/>
    <property type="match status" value="1"/>
</dbReference>
<keyword evidence="4" id="KW-1185">Reference proteome</keyword>
<gene>
    <name evidence="3" type="ORF">SY83_01810</name>
</gene>
<dbReference type="SUPFAM" id="SSF53756">
    <property type="entry name" value="UDP-Glycosyltransferase/glycogen phosphorylase"/>
    <property type="match status" value="1"/>
</dbReference>
<dbReference type="AlphaFoldDB" id="A0A172TER0"/>
<feature type="domain" description="Spore protein YkvP N-terminal" evidence="1">
    <location>
        <begin position="3"/>
        <end position="86"/>
    </location>
</feature>
<accession>A0A172TER0</accession>
<dbReference type="STRING" id="1178515.SY83_01810"/>